<dbReference type="InterPro" id="IPR015797">
    <property type="entry name" value="NUDIX_hydrolase-like_dom_sf"/>
</dbReference>
<organism evidence="2 3">
    <name type="scientific">Candidatus Collierbacteria bacterium RIFOXYB1_FULL_49_13</name>
    <dbReference type="NCBI Taxonomy" id="1817728"/>
    <lineage>
        <taxon>Bacteria</taxon>
        <taxon>Candidatus Collieribacteriota</taxon>
    </lineage>
</organism>
<evidence type="ECO:0000259" key="1">
    <source>
        <dbReference type="PROSITE" id="PS51462"/>
    </source>
</evidence>
<dbReference type="EMBL" id="MFAM01000026">
    <property type="protein sequence ID" value="OGD79110.1"/>
    <property type="molecule type" value="Genomic_DNA"/>
</dbReference>
<feature type="domain" description="Nudix hydrolase" evidence="1">
    <location>
        <begin position="14"/>
        <end position="147"/>
    </location>
</feature>
<gene>
    <name evidence="2" type="ORF">A2368_00910</name>
</gene>
<comment type="caution">
    <text evidence="2">The sequence shown here is derived from an EMBL/GenBank/DDBJ whole genome shotgun (WGS) entry which is preliminary data.</text>
</comment>
<dbReference type="Pfam" id="PF21906">
    <property type="entry name" value="WHD_NrtR"/>
    <property type="match status" value="1"/>
</dbReference>
<evidence type="ECO:0000313" key="2">
    <source>
        <dbReference type="EMBL" id="OGD79110.1"/>
    </source>
</evidence>
<dbReference type="InterPro" id="IPR000086">
    <property type="entry name" value="NUDIX_hydrolase_dom"/>
</dbReference>
<dbReference type="SUPFAM" id="SSF55811">
    <property type="entry name" value="Nudix"/>
    <property type="match status" value="1"/>
</dbReference>
<protein>
    <recommendedName>
        <fullName evidence="1">Nudix hydrolase domain-containing protein</fullName>
    </recommendedName>
</protein>
<dbReference type="InterPro" id="IPR036390">
    <property type="entry name" value="WH_DNA-bd_sf"/>
</dbReference>
<dbReference type="PANTHER" id="PTHR43736">
    <property type="entry name" value="ADP-RIBOSE PYROPHOSPHATASE"/>
    <property type="match status" value="1"/>
</dbReference>
<dbReference type="Proteomes" id="UP000176682">
    <property type="component" value="Unassembled WGS sequence"/>
</dbReference>
<proteinExistence type="predicted"/>
<dbReference type="InterPro" id="IPR036388">
    <property type="entry name" value="WH-like_DNA-bd_sf"/>
</dbReference>
<dbReference type="PROSITE" id="PS51462">
    <property type="entry name" value="NUDIX"/>
    <property type="match status" value="1"/>
</dbReference>
<dbReference type="Gene3D" id="1.10.10.10">
    <property type="entry name" value="Winged helix-like DNA-binding domain superfamily/Winged helix DNA-binding domain"/>
    <property type="match status" value="1"/>
</dbReference>
<reference evidence="2 3" key="1">
    <citation type="journal article" date="2016" name="Nat. Commun.">
        <title>Thousands of microbial genomes shed light on interconnected biogeochemical processes in an aquifer system.</title>
        <authorList>
            <person name="Anantharaman K."/>
            <person name="Brown C.T."/>
            <person name="Hug L.A."/>
            <person name="Sharon I."/>
            <person name="Castelle C.J."/>
            <person name="Probst A.J."/>
            <person name="Thomas B.C."/>
            <person name="Singh A."/>
            <person name="Wilkins M.J."/>
            <person name="Karaoz U."/>
            <person name="Brodie E.L."/>
            <person name="Williams K.H."/>
            <person name="Hubbard S.S."/>
            <person name="Banfield J.F."/>
        </authorList>
    </citation>
    <scope>NUCLEOTIDE SEQUENCE [LARGE SCALE GENOMIC DNA]</scope>
</reference>
<dbReference type="AlphaFoldDB" id="A0A1F5FHP8"/>
<accession>A0A1F5FHP8</accession>
<dbReference type="PANTHER" id="PTHR43736:SF4">
    <property type="entry name" value="SLR1690 PROTEIN"/>
    <property type="match status" value="1"/>
</dbReference>
<name>A0A1F5FHP8_9BACT</name>
<evidence type="ECO:0000313" key="3">
    <source>
        <dbReference type="Proteomes" id="UP000176682"/>
    </source>
</evidence>
<dbReference type="SUPFAM" id="SSF46785">
    <property type="entry name" value="Winged helix' DNA-binding domain"/>
    <property type="match status" value="1"/>
</dbReference>
<dbReference type="Pfam" id="PF00293">
    <property type="entry name" value="NUDIX"/>
    <property type="match status" value="1"/>
</dbReference>
<dbReference type="Gene3D" id="3.90.79.10">
    <property type="entry name" value="Nucleoside Triphosphate Pyrophosphohydrolase"/>
    <property type="match status" value="1"/>
</dbReference>
<sequence>MQHKLDYPQKQFEHAIVAVDVVIFTILDSQLSVLLLELKEAPLTGKWALPGGLVRVDEDCDQAVARHLQEKANVSDIYTEQLFTFSAIDRDPHGRVISVSYFTLAPQDKLHPQTTPRYQGIALHPLSRLPDLAYDHRQIIDTALSRLRSKIEYTNVVYSLLPKEFTLTQLQSTYEVILGRPLDKRNFRKKILSLGLVKSLDRTTAGLAHRPAQLYAFINRKPTFANIL</sequence>
<dbReference type="CDD" id="cd18873">
    <property type="entry name" value="NUDIX_NadM_like"/>
    <property type="match status" value="1"/>
</dbReference>
<dbReference type="InterPro" id="IPR054105">
    <property type="entry name" value="WHD_NrtR"/>
</dbReference>